<keyword evidence="3" id="KW-1185">Reference proteome</keyword>
<reference evidence="3" key="1">
    <citation type="submission" date="2010-07" db="EMBL/GenBank/DDBJ databases">
        <title>The genome sequence of Gaeumannomyces graminis var. tritici strain R3-111a-1.</title>
        <authorList>
            <consortium name="The Broad Institute Genome Sequencing Platform"/>
            <person name="Ma L.-J."/>
            <person name="Dead R."/>
            <person name="Young S."/>
            <person name="Zeng Q."/>
            <person name="Koehrsen M."/>
            <person name="Alvarado L."/>
            <person name="Berlin A."/>
            <person name="Chapman S.B."/>
            <person name="Chen Z."/>
            <person name="Freedman E."/>
            <person name="Gellesch M."/>
            <person name="Goldberg J."/>
            <person name="Griggs A."/>
            <person name="Gujja S."/>
            <person name="Heilman E.R."/>
            <person name="Heiman D."/>
            <person name="Hepburn T."/>
            <person name="Howarth C."/>
            <person name="Jen D."/>
            <person name="Larson L."/>
            <person name="Mehta T."/>
            <person name="Neiman D."/>
            <person name="Pearson M."/>
            <person name="Roberts A."/>
            <person name="Saif S."/>
            <person name="Shea T."/>
            <person name="Shenoy N."/>
            <person name="Sisk P."/>
            <person name="Stolte C."/>
            <person name="Sykes S."/>
            <person name="Walk T."/>
            <person name="White J."/>
            <person name="Yandava C."/>
            <person name="Haas B."/>
            <person name="Nusbaum C."/>
            <person name="Birren B."/>
        </authorList>
    </citation>
    <scope>NUCLEOTIDE SEQUENCE [LARGE SCALE GENOMIC DNA]</scope>
    <source>
        <strain evidence="3">R3-111a-1</strain>
    </source>
</reference>
<dbReference type="RefSeq" id="XP_009226954.1">
    <property type="nucleotide sequence ID" value="XM_009228690.1"/>
</dbReference>
<dbReference type="GeneID" id="20351272"/>
<gene>
    <name evidence="2" type="primary">20351272</name>
    <name evidence="1" type="ORF">GGTG_10814</name>
</gene>
<dbReference type="Proteomes" id="UP000006039">
    <property type="component" value="Unassembled WGS sequence"/>
</dbReference>
<reference evidence="2" key="4">
    <citation type="journal article" date="2015" name="G3 (Bethesda)">
        <title>Genome sequences of three phytopathogenic species of the Magnaporthaceae family of fungi.</title>
        <authorList>
            <person name="Okagaki L.H."/>
            <person name="Nunes C.C."/>
            <person name="Sailsbery J."/>
            <person name="Clay B."/>
            <person name="Brown D."/>
            <person name="John T."/>
            <person name="Oh Y."/>
            <person name="Young N."/>
            <person name="Fitzgerald M."/>
            <person name="Haas B.J."/>
            <person name="Zeng Q."/>
            <person name="Young S."/>
            <person name="Adiconis X."/>
            <person name="Fan L."/>
            <person name="Levin J.Z."/>
            <person name="Mitchell T.K."/>
            <person name="Okubara P.A."/>
            <person name="Farman M.L."/>
            <person name="Kohn L.M."/>
            <person name="Birren B."/>
            <person name="Ma L.-J."/>
            <person name="Dean R.A."/>
        </authorList>
    </citation>
    <scope>NUCLEOTIDE SEQUENCE</scope>
    <source>
        <strain evidence="2">R3-111a-1</strain>
    </source>
</reference>
<evidence type="ECO:0000313" key="2">
    <source>
        <dbReference type="EnsemblFungi" id="EJT71557"/>
    </source>
</evidence>
<reference evidence="1" key="3">
    <citation type="submission" date="2010-09" db="EMBL/GenBank/DDBJ databases">
        <title>Annotation of Gaeumannomyces graminis var. tritici R3-111a-1.</title>
        <authorList>
            <consortium name="The Broad Institute Genome Sequencing Platform"/>
            <person name="Ma L.-J."/>
            <person name="Dead R."/>
            <person name="Young S.K."/>
            <person name="Zeng Q."/>
            <person name="Gargeya S."/>
            <person name="Fitzgerald M."/>
            <person name="Haas B."/>
            <person name="Abouelleil A."/>
            <person name="Alvarado L."/>
            <person name="Arachchi H.M."/>
            <person name="Berlin A."/>
            <person name="Brown A."/>
            <person name="Chapman S.B."/>
            <person name="Chen Z."/>
            <person name="Dunbar C."/>
            <person name="Freedman E."/>
            <person name="Gearin G."/>
            <person name="Gellesch M."/>
            <person name="Goldberg J."/>
            <person name="Griggs A."/>
            <person name="Gujja S."/>
            <person name="Heiman D."/>
            <person name="Howarth C."/>
            <person name="Larson L."/>
            <person name="Lui A."/>
            <person name="MacDonald P.J.P."/>
            <person name="Mehta T."/>
            <person name="Montmayeur A."/>
            <person name="Murphy C."/>
            <person name="Neiman D."/>
            <person name="Pearson M."/>
            <person name="Priest M."/>
            <person name="Roberts A."/>
            <person name="Saif S."/>
            <person name="Shea T."/>
            <person name="Shenoy N."/>
            <person name="Sisk P."/>
            <person name="Stolte C."/>
            <person name="Sykes S."/>
            <person name="Yandava C."/>
            <person name="Wortman J."/>
            <person name="Nusbaum C."/>
            <person name="Birren B."/>
        </authorList>
    </citation>
    <scope>NUCLEOTIDE SEQUENCE</scope>
    <source>
        <strain evidence="1">R3-111a-1</strain>
    </source>
</reference>
<evidence type="ECO:0000313" key="3">
    <source>
        <dbReference type="Proteomes" id="UP000006039"/>
    </source>
</evidence>
<dbReference type="EnsemblFungi" id="EJT71557">
    <property type="protein sequence ID" value="EJT71557"/>
    <property type="gene ID" value="GGTG_10814"/>
</dbReference>
<evidence type="ECO:0000313" key="1">
    <source>
        <dbReference type="EMBL" id="EJT71557.1"/>
    </source>
</evidence>
<reference evidence="1" key="2">
    <citation type="submission" date="2010-07" db="EMBL/GenBank/DDBJ databases">
        <authorList>
            <consortium name="The Broad Institute Genome Sequencing Platform"/>
            <consortium name="Broad Institute Genome Sequencing Center for Infectious Disease"/>
            <person name="Ma L.-J."/>
            <person name="Dead R."/>
            <person name="Young S."/>
            <person name="Zeng Q."/>
            <person name="Koehrsen M."/>
            <person name="Alvarado L."/>
            <person name="Berlin A."/>
            <person name="Chapman S.B."/>
            <person name="Chen Z."/>
            <person name="Freedman E."/>
            <person name="Gellesch M."/>
            <person name="Goldberg J."/>
            <person name="Griggs A."/>
            <person name="Gujja S."/>
            <person name="Heilman E.R."/>
            <person name="Heiman D."/>
            <person name="Hepburn T."/>
            <person name="Howarth C."/>
            <person name="Jen D."/>
            <person name="Larson L."/>
            <person name="Mehta T."/>
            <person name="Neiman D."/>
            <person name="Pearson M."/>
            <person name="Roberts A."/>
            <person name="Saif S."/>
            <person name="Shea T."/>
            <person name="Shenoy N."/>
            <person name="Sisk P."/>
            <person name="Stolte C."/>
            <person name="Sykes S."/>
            <person name="Walk T."/>
            <person name="White J."/>
            <person name="Yandava C."/>
            <person name="Haas B."/>
            <person name="Nusbaum C."/>
            <person name="Birren B."/>
        </authorList>
    </citation>
    <scope>NUCLEOTIDE SEQUENCE</scope>
    <source>
        <strain evidence="1">R3-111a-1</strain>
    </source>
</reference>
<dbReference type="VEuPathDB" id="FungiDB:GGTG_10814"/>
<dbReference type="EMBL" id="GL385400">
    <property type="protein sequence ID" value="EJT71557.1"/>
    <property type="molecule type" value="Genomic_DNA"/>
</dbReference>
<sequence>MYAKNERASYKRFLKIYEVLSNSSGKITFQVYKDKILEFVVSSWLRDSQDFVLKEDNDSGYSTSKSKYFYFLIFRLSKRPGKGLKTKCTTSLYITIL</sequence>
<reference evidence="2" key="5">
    <citation type="submission" date="2018-04" db="UniProtKB">
        <authorList>
            <consortium name="EnsemblFungi"/>
        </authorList>
    </citation>
    <scope>IDENTIFICATION</scope>
    <source>
        <strain evidence="2">R3-111a-1</strain>
    </source>
</reference>
<dbReference type="HOGENOM" id="CLU_2346809_0_0_1"/>
<name>J3PBE0_GAET3</name>
<protein>
    <submittedName>
        <fullName evidence="1 2">Uncharacterized protein</fullName>
    </submittedName>
</protein>
<accession>J3PBE0</accession>
<organism evidence="1">
    <name type="scientific">Gaeumannomyces tritici (strain R3-111a-1)</name>
    <name type="common">Wheat and barley take-all root rot fungus</name>
    <name type="synonym">Gaeumannomyces graminis var. tritici</name>
    <dbReference type="NCBI Taxonomy" id="644352"/>
    <lineage>
        <taxon>Eukaryota</taxon>
        <taxon>Fungi</taxon>
        <taxon>Dikarya</taxon>
        <taxon>Ascomycota</taxon>
        <taxon>Pezizomycotina</taxon>
        <taxon>Sordariomycetes</taxon>
        <taxon>Sordariomycetidae</taxon>
        <taxon>Magnaporthales</taxon>
        <taxon>Magnaporthaceae</taxon>
        <taxon>Gaeumannomyces</taxon>
    </lineage>
</organism>
<dbReference type="AlphaFoldDB" id="J3PBE0"/>
<proteinExistence type="predicted"/>
<dbReference type="OrthoDB" id="5103110at2759"/>